<dbReference type="KEGG" id="ssyi:EKG83_40100"/>
<evidence type="ECO:0000313" key="2">
    <source>
        <dbReference type="EMBL" id="QFZ22811.1"/>
    </source>
</evidence>
<gene>
    <name evidence="2" type="ORF">EKG83_40100</name>
</gene>
<evidence type="ECO:0000256" key="1">
    <source>
        <dbReference type="SAM" id="SignalP"/>
    </source>
</evidence>
<dbReference type="OrthoDB" id="3427828at2"/>
<reference evidence="3" key="1">
    <citation type="journal article" date="2021" name="Curr. Microbiol.">
        <title>Complete genome of nocamycin-producing strain Saccharothrix syringae NRRL B-16468 reveals the biosynthetic potential for secondary metabolites.</title>
        <authorList>
            <person name="Mo X."/>
            <person name="Yang S."/>
        </authorList>
    </citation>
    <scope>NUCLEOTIDE SEQUENCE [LARGE SCALE GENOMIC DNA]</scope>
    <source>
        <strain evidence="3">ATCC 51364 / DSM 43886 / JCM 6844 / KCTC 9398 / NBRC 14523 / NRRL B-16468 / INA 2240</strain>
    </source>
</reference>
<dbReference type="EMBL" id="CP034550">
    <property type="protein sequence ID" value="QFZ22811.1"/>
    <property type="molecule type" value="Genomic_DNA"/>
</dbReference>
<feature type="signal peptide" evidence="1">
    <location>
        <begin position="1"/>
        <end position="21"/>
    </location>
</feature>
<dbReference type="RefSeq" id="WP_153278736.1">
    <property type="nucleotide sequence ID" value="NZ_CP034550.1"/>
</dbReference>
<evidence type="ECO:0008006" key="4">
    <source>
        <dbReference type="Google" id="ProtNLM"/>
    </source>
</evidence>
<dbReference type="InterPro" id="IPR029046">
    <property type="entry name" value="LolA/LolB/LppX"/>
</dbReference>
<protein>
    <recommendedName>
        <fullName evidence="4">LppX_LprAFG lipoprotein</fullName>
    </recommendedName>
</protein>
<evidence type="ECO:0000313" key="3">
    <source>
        <dbReference type="Proteomes" id="UP000325787"/>
    </source>
</evidence>
<feature type="chain" id="PRO_5024871170" description="LppX_LprAFG lipoprotein" evidence="1">
    <location>
        <begin position="22"/>
        <end position="271"/>
    </location>
</feature>
<sequence length="271" mass="28840">MRRLLLALVPLALVACSTASPDDRPPPTTTTPPKGELALLAERVEQRRDELSTASFHTEGFASDGEGLEVRTTVDGAVRYTDGGTSTSMVMNISTGGQQANRTSLVVVPAGTYVQVDGAPMPAGKKWGYYTAGNSGELAALLRGFGPSAMVGAELDYLQPKAGLIVGKGAAELDGQPVTRYDVSVNAFEMAKVIEDQDIQLQHTELADHGVKIDATVWVDDTSAPLQAEYRFTLDGKVVKQSTTRFRDWGQPVEVAVPNQAEVVPAEQLPG</sequence>
<dbReference type="Gene3D" id="2.50.20.20">
    <property type="match status" value="1"/>
</dbReference>
<dbReference type="Proteomes" id="UP000325787">
    <property type="component" value="Chromosome"/>
</dbReference>
<dbReference type="SUPFAM" id="SSF89392">
    <property type="entry name" value="Prokaryotic lipoproteins and lipoprotein localization factors"/>
    <property type="match status" value="1"/>
</dbReference>
<proteinExistence type="predicted"/>
<accession>A0A5Q0H9B3</accession>
<organism evidence="2 3">
    <name type="scientific">Saccharothrix syringae</name>
    <name type="common">Nocardiopsis syringae</name>
    <dbReference type="NCBI Taxonomy" id="103733"/>
    <lineage>
        <taxon>Bacteria</taxon>
        <taxon>Bacillati</taxon>
        <taxon>Actinomycetota</taxon>
        <taxon>Actinomycetes</taxon>
        <taxon>Pseudonocardiales</taxon>
        <taxon>Pseudonocardiaceae</taxon>
        <taxon>Saccharothrix</taxon>
    </lineage>
</organism>
<keyword evidence="1" id="KW-0732">Signal</keyword>
<name>A0A5Q0H9B3_SACSY</name>
<dbReference type="AlphaFoldDB" id="A0A5Q0H9B3"/>
<dbReference type="PROSITE" id="PS51257">
    <property type="entry name" value="PROKAR_LIPOPROTEIN"/>
    <property type="match status" value="1"/>
</dbReference>
<keyword evidence="3" id="KW-1185">Reference proteome</keyword>